<dbReference type="AlphaFoldDB" id="A0AAQ3X1K5"/>
<reference evidence="2 3" key="1">
    <citation type="submission" date="2024-02" db="EMBL/GenBank/DDBJ databases">
        <title>High-quality chromosome-scale genome assembly of Pensacola bahiagrass (Paspalum notatum Flugge var. saurae).</title>
        <authorList>
            <person name="Vega J.M."/>
            <person name="Podio M."/>
            <person name="Orjuela J."/>
            <person name="Siena L.A."/>
            <person name="Pessino S.C."/>
            <person name="Combes M.C."/>
            <person name="Mariac C."/>
            <person name="Albertini E."/>
            <person name="Pupilli F."/>
            <person name="Ortiz J.P.A."/>
            <person name="Leblanc O."/>
        </authorList>
    </citation>
    <scope>NUCLEOTIDE SEQUENCE [LARGE SCALE GENOMIC DNA]</scope>
    <source>
        <strain evidence="2">R1</strain>
        <tissue evidence="2">Leaf</tissue>
    </source>
</reference>
<dbReference type="Pfam" id="PF10551">
    <property type="entry name" value="MULE"/>
    <property type="match status" value="1"/>
</dbReference>
<dbReference type="PANTHER" id="PTHR47718">
    <property type="entry name" value="OS01G0519700 PROTEIN"/>
    <property type="match status" value="1"/>
</dbReference>
<evidence type="ECO:0000259" key="1">
    <source>
        <dbReference type="Pfam" id="PF10551"/>
    </source>
</evidence>
<proteinExistence type="predicted"/>
<gene>
    <name evidence="2" type="ORF">U9M48_029449</name>
</gene>
<organism evidence="2 3">
    <name type="scientific">Paspalum notatum var. saurae</name>
    <dbReference type="NCBI Taxonomy" id="547442"/>
    <lineage>
        <taxon>Eukaryota</taxon>
        <taxon>Viridiplantae</taxon>
        <taxon>Streptophyta</taxon>
        <taxon>Embryophyta</taxon>
        <taxon>Tracheophyta</taxon>
        <taxon>Spermatophyta</taxon>
        <taxon>Magnoliopsida</taxon>
        <taxon>Liliopsida</taxon>
        <taxon>Poales</taxon>
        <taxon>Poaceae</taxon>
        <taxon>PACMAD clade</taxon>
        <taxon>Panicoideae</taxon>
        <taxon>Andropogonodae</taxon>
        <taxon>Paspaleae</taxon>
        <taxon>Paspalinae</taxon>
        <taxon>Paspalum</taxon>
    </lineage>
</organism>
<evidence type="ECO:0000313" key="3">
    <source>
        <dbReference type="Proteomes" id="UP001341281"/>
    </source>
</evidence>
<feature type="domain" description="MULE transposase" evidence="1">
    <location>
        <begin position="274"/>
        <end position="314"/>
    </location>
</feature>
<dbReference type="PANTHER" id="PTHR47718:SF7">
    <property type="entry name" value="PROTEIN FAR1-RELATED SEQUENCE"/>
    <property type="match status" value="1"/>
</dbReference>
<evidence type="ECO:0000313" key="2">
    <source>
        <dbReference type="EMBL" id="WVZ82152.1"/>
    </source>
</evidence>
<dbReference type="EMBL" id="CP144750">
    <property type="protein sequence ID" value="WVZ82152.1"/>
    <property type="molecule type" value="Genomic_DNA"/>
</dbReference>
<keyword evidence="3" id="KW-1185">Reference proteome</keyword>
<dbReference type="InterPro" id="IPR018289">
    <property type="entry name" value="MULE_transposase_dom"/>
</dbReference>
<dbReference type="Proteomes" id="UP001341281">
    <property type="component" value="Chromosome 06"/>
</dbReference>
<sequence length="427" mass="48704">MSTKICCSSSNVSCTYRHRTDVSFALSFRAIRTARQAIRSLRLVYGTGDRFQLQPYTLVARQSIEVGDQKDDTVAGLVLGDDTVPDARGTNGGSATQIMPMESSNLVESMSTLPAMSVSEPPEAMPQGAERHVIEADRQLIGQIRVAGMKPTQVYEFMKQFYAGADKVPFSKMDCNNEIGRERNKYLKSNNAQTLLEYLKNKQMEDPTFFYAVRLDKEDGRIANFFWSDGQSIMDYACFGDVVSFDTTFQTNKFEMPFAPLLGTNHHKQTIIFGSMSGKHPSTIFTDQDAAMAGAIAYVLPNTSHRLCIWHIYVNAAKHLGHVIHKYPEKFLPEFKRCVYEDRSEDYFKKKWTELLNEYGLHDNSWMLNLYSLREKWAAVYRDSFTADMISTQRSKGMNNVFKNRFRRKLGLSELIGECDKVSPRRK</sequence>
<name>A0AAQ3X1K5_PASNO</name>
<protein>
    <recommendedName>
        <fullName evidence="1">MULE transposase domain-containing protein</fullName>
    </recommendedName>
</protein>
<accession>A0AAQ3X1K5</accession>